<feature type="compositionally biased region" description="Low complexity" evidence="1">
    <location>
        <begin position="66"/>
        <end position="92"/>
    </location>
</feature>
<feature type="compositionally biased region" description="Low complexity" evidence="1">
    <location>
        <begin position="195"/>
        <end position="205"/>
    </location>
</feature>
<feature type="compositionally biased region" description="Low complexity" evidence="1">
    <location>
        <begin position="159"/>
        <end position="172"/>
    </location>
</feature>
<feature type="compositionally biased region" description="Polar residues" evidence="1">
    <location>
        <begin position="263"/>
        <end position="276"/>
    </location>
</feature>
<proteinExistence type="predicted"/>
<feature type="region of interest" description="Disordered" evidence="1">
    <location>
        <begin position="41"/>
        <end position="339"/>
    </location>
</feature>
<dbReference type="Proteomes" id="UP000307440">
    <property type="component" value="Unassembled WGS sequence"/>
</dbReference>
<feature type="compositionally biased region" description="Polar residues" evidence="1">
    <location>
        <begin position="311"/>
        <end position="320"/>
    </location>
</feature>
<dbReference type="EMBL" id="ML210181">
    <property type="protein sequence ID" value="TFK25876.1"/>
    <property type="molecule type" value="Genomic_DNA"/>
</dbReference>
<keyword evidence="2" id="KW-0732">Signal</keyword>
<feature type="compositionally biased region" description="Polar residues" evidence="1">
    <location>
        <begin position="225"/>
        <end position="246"/>
    </location>
</feature>
<evidence type="ECO:0000256" key="1">
    <source>
        <dbReference type="SAM" id="MobiDB-lite"/>
    </source>
</evidence>
<evidence type="ECO:0000313" key="3">
    <source>
        <dbReference type="EMBL" id="TFK25876.1"/>
    </source>
</evidence>
<keyword evidence="4" id="KW-1185">Reference proteome</keyword>
<gene>
    <name evidence="3" type="ORF">FA15DRAFT_734715</name>
</gene>
<dbReference type="AlphaFoldDB" id="A0A5C3KZ48"/>
<feature type="compositionally biased region" description="Low complexity" evidence="1">
    <location>
        <begin position="41"/>
        <end position="51"/>
    </location>
</feature>
<organism evidence="3 4">
    <name type="scientific">Coprinopsis marcescibilis</name>
    <name type="common">Agaric fungus</name>
    <name type="synonym">Psathyrella marcescibilis</name>
    <dbReference type="NCBI Taxonomy" id="230819"/>
    <lineage>
        <taxon>Eukaryota</taxon>
        <taxon>Fungi</taxon>
        <taxon>Dikarya</taxon>
        <taxon>Basidiomycota</taxon>
        <taxon>Agaricomycotina</taxon>
        <taxon>Agaricomycetes</taxon>
        <taxon>Agaricomycetidae</taxon>
        <taxon>Agaricales</taxon>
        <taxon>Agaricineae</taxon>
        <taxon>Psathyrellaceae</taxon>
        <taxon>Coprinopsis</taxon>
    </lineage>
</organism>
<sequence>MRWTLPTQTILLLLTFSLPHPVYSSDAFTLDVLETRERKAPAVAAAPKQQPGLKHPVTGPPPPPAKNKAPAAANRRPQTQSKPKPAAVARAPANKRKTPPAKVPANAKARANGLQQPVPPKQRGNSPQASKGRPEARNNQQRAPGGTKAKGPAKKVSRGGAAPAKGAKSGSPRSTPKNTVRKASFQGPPGRTDSAKSQASVSKASGGDVRGSANAKPKARGAPRQRSSGAVTSTNRARSKVSTPAKSRQSDSSESVRSKSSSNKQGTLSRGASGQKLSPILCGRASGSSACEIPSAGGPSAGGSSTQGPSIQTFTGNQLRNPKKYQRAGPKTENNVLTVSDTNPNELVSLGPAKDLDMAQIKAAQLARNPPVQLTIDHAVELSTAAKILENTQKNHNMPPPPVKLVEDTTQYLNGKSNLVYIPEEHNLAKGHIADLHMGISDSLPDGHNRAQAINALEKTKGTIRAVSQHLDTLAESHGYKYPAGAGFVDTHESMFKQNDIARGFEDFEEVEERNPVVGWAHYWSRQWDSEEDWY</sequence>
<evidence type="ECO:0000256" key="2">
    <source>
        <dbReference type="SAM" id="SignalP"/>
    </source>
</evidence>
<feature type="compositionally biased region" description="Low complexity" evidence="1">
    <location>
        <begin position="294"/>
        <end position="310"/>
    </location>
</feature>
<accession>A0A5C3KZ48</accession>
<name>A0A5C3KZ48_COPMA</name>
<protein>
    <submittedName>
        <fullName evidence="3">Uncharacterized protein</fullName>
    </submittedName>
</protein>
<evidence type="ECO:0000313" key="4">
    <source>
        <dbReference type="Proteomes" id="UP000307440"/>
    </source>
</evidence>
<feature type="signal peptide" evidence="2">
    <location>
        <begin position="1"/>
        <end position="24"/>
    </location>
</feature>
<feature type="chain" id="PRO_5023146351" evidence="2">
    <location>
        <begin position="25"/>
        <end position="535"/>
    </location>
</feature>
<feature type="compositionally biased region" description="Basic and acidic residues" evidence="1">
    <location>
        <begin position="248"/>
        <end position="257"/>
    </location>
</feature>
<reference evidence="3 4" key="1">
    <citation type="journal article" date="2019" name="Nat. Ecol. Evol.">
        <title>Megaphylogeny resolves global patterns of mushroom evolution.</title>
        <authorList>
            <person name="Varga T."/>
            <person name="Krizsan K."/>
            <person name="Foldi C."/>
            <person name="Dima B."/>
            <person name="Sanchez-Garcia M."/>
            <person name="Sanchez-Ramirez S."/>
            <person name="Szollosi G.J."/>
            <person name="Szarkandi J.G."/>
            <person name="Papp V."/>
            <person name="Albert L."/>
            <person name="Andreopoulos W."/>
            <person name="Angelini C."/>
            <person name="Antonin V."/>
            <person name="Barry K.W."/>
            <person name="Bougher N.L."/>
            <person name="Buchanan P."/>
            <person name="Buyck B."/>
            <person name="Bense V."/>
            <person name="Catcheside P."/>
            <person name="Chovatia M."/>
            <person name="Cooper J."/>
            <person name="Damon W."/>
            <person name="Desjardin D."/>
            <person name="Finy P."/>
            <person name="Geml J."/>
            <person name="Haridas S."/>
            <person name="Hughes K."/>
            <person name="Justo A."/>
            <person name="Karasinski D."/>
            <person name="Kautmanova I."/>
            <person name="Kiss B."/>
            <person name="Kocsube S."/>
            <person name="Kotiranta H."/>
            <person name="LaButti K.M."/>
            <person name="Lechner B.E."/>
            <person name="Liimatainen K."/>
            <person name="Lipzen A."/>
            <person name="Lukacs Z."/>
            <person name="Mihaltcheva S."/>
            <person name="Morgado L.N."/>
            <person name="Niskanen T."/>
            <person name="Noordeloos M.E."/>
            <person name="Ohm R.A."/>
            <person name="Ortiz-Santana B."/>
            <person name="Ovrebo C."/>
            <person name="Racz N."/>
            <person name="Riley R."/>
            <person name="Savchenko A."/>
            <person name="Shiryaev A."/>
            <person name="Soop K."/>
            <person name="Spirin V."/>
            <person name="Szebenyi C."/>
            <person name="Tomsovsky M."/>
            <person name="Tulloss R.E."/>
            <person name="Uehling J."/>
            <person name="Grigoriev I.V."/>
            <person name="Vagvolgyi C."/>
            <person name="Papp T."/>
            <person name="Martin F.M."/>
            <person name="Miettinen O."/>
            <person name="Hibbett D.S."/>
            <person name="Nagy L.G."/>
        </authorList>
    </citation>
    <scope>NUCLEOTIDE SEQUENCE [LARGE SCALE GENOMIC DNA]</scope>
    <source>
        <strain evidence="3 4">CBS 121175</strain>
    </source>
</reference>